<gene>
    <name evidence="1" type="ORF">LTR24_001668</name>
</gene>
<organism evidence="1 2">
    <name type="scientific">Lithohypha guttulata</name>
    <dbReference type="NCBI Taxonomy" id="1690604"/>
    <lineage>
        <taxon>Eukaryota</taxon>
        <taxon>Fungi</taxon>
        <taxon>Dikarya</taxon>
        <taxon>Ascomycota</taxon>
        <taxon>Pezizomycotina</taxon>
        <taxon>Eurotiomycetes</taxon>
        <taxon>Chaetothyriomycetidae</taxon>
        <taxon>Chaetothyriales</taxon>
        <taxon>Trichomeriaceae</taxon>
        <taxon>Lithohypha</taxon>
    </lineage>
</organism>
<sequence>MAAFDDLDELNAYLPRQARGQHSNNHSVLGGAFPERLKPECIIGVNATKQSLRSPVAPIKEALSNQYLSHASLAAKNQIEVAATGDEFEVEDTDKSSHTGETVENLQIEDDEDFFTEAEKRDAAIWTAREKERTKSSMAYGAAPQIIPSPDPAESEAVINAVAVVQAYTFLTSINKSILANLAHDLESDISEITIDKNGEPKVVPTFAREDLFRYFGIRILDSNSYKTSTMDCMDTVIDYDSEDEADSAPNVDGTVNHRVSCVEAHEMLANKGIVAPIEVLEKLSGRVYRQKPMRLLKSFAAMTSVQP</sequence>
<protein>
    <submittedName>
        <fullName evidence="1">Uncharacterized protein</fullName>
    </submittedName>
</protein>
<comment type="caution">
    <text evidence="1">The sequence shown here is derived from an EMBL/GenBank/DDBJ whole genome shotgun (WGS) entry which is preliminary data.</text>
</comment>
<dbReference type="EMBL" id="JAVRRG010000012">
    <property type="protein sequence ID" value="KAK5099040.1"/>
    <property type="molecule type" value="Genomic_DNA"/>
</dbReference>
<keyword evidence="2" id="KW-1185">Reference proteome</keyword>
<dbReference type="Proteomes" id="UP001345013">
    <property type="component" value="Unassembled WGS sequence"/>
</dbReference>
<evidence type="ECO:0000313" key="2">
    <source>
        <dbReference type="Proteomes" id="UP001345013"/>
    </source>
</evidence>
<evidence type="ECO:0000313" key="1">
    <source>
        <dbReference type="EMBL" id="KAK5099040.1"/>
    </source>
</evidence>
<accession>A0ABR0KKD4</accession>
<name>A0ABR0KKD4_9EURO</name>
<proteinExistence type="predicted"/>
<reference evidence="1 2" key="1">
    <citation type="submission" date="2023-08" db="EMBL/GenBank/DDBJ databases">
        <title>Black Yeasts Isolated from many extreme environments.</title>
        <authorList>
            <person name="Coleine C."/>
            <person name="Stajich J.E."/>
            <person name="Selbmann L."/>
        </authorList>
    </citation>
    <scope>NUCLEOTIDE SEQUENCE [LARGE SCALE GENOMIC DNA]</scope>
    <source>
        <strain evidence="1 2">CCFEE 5885</strain>
    </source>
</reference>